<dbReference type="Pfam" id="PF07963">
    <property type="entry name" value="N_methyl"/>
    <property type="match status" value="1"/>
</dbReference>
<dbReference type="NCBIfam" id="TIGR04294">
    <property type="entry name" value="pre_pil_HX9DG"/>
    <property type="match status" value="1"/>
</dbReference>
<dbReference type="SUPFAM" id="SSF54523">
    <property type="entry name" value="Pili subunits"/>
    <property type="match status" value="1"/>
</dbReference>
<dbReference type="EMBL" id="SJPQ01000002">
    <property type="protein sequence ID" value="TWT88821.1"/>
    <property type="molecule type" value="Genomic_DNA"/>
</dbReference>
<protein>
    <recommendedName>
        <fullName evidence="2">DUF1559 domain-containing protein</fullName>
    </recommendedName>
</protein>
<sequence>MDLHHCCTLRALRSFPPNRAAPRGGVRGWKPCDGFTLVELLVVIAVIGVLVALLLPAVQAARESARRSSCQANLKQVGLALHNHVSAHSKFPPGKKWSGPRNEPTTYSIGWSAYLLDFAEGQAVSSKIDFTKPLADPANLPATGALIEIYLCPSASRFQANRTPGGRLFGLAPHPGDGMACIDYLGLSGPKHDKKNPVDGMDYGRQRGVLLGTKGLPDEDTVIEPPAVTPAKITDGMSHTACVAECSGRGADVKKSGEVDALNGAWASGSNVTHIAGRVNDTPPPDAWKDERIFSEHRGGANLLMAGGSVRFLSERVEANVIRSLSSRDGGETIDASEL</sequence>
<keyword evidence="1" id="KW-0812">Transmembrane</keyword>
<keyword evidence="1" id="KW-0472">Membrane</keyword>
<dbReference type="NCBIfam" id="TIGR02532">
    <property type="entry name" value="IV_pilin_GFxxxE"/>
    <property type="match status" value="1"/>
</dbReference>
<dbReference type="PANTHER" id="PTHR30093:SF2">
    <property type="entry name" value="TYPE II SECRETION SYSTEM PROTEIN H"/>
    <property type="match status" value="1"/>
</dbReference>
<feature type="transmembrane region" description="Helical" evidence="1">
    <location>
        <begin position="37"/>
        <end position="58"/>
    </location>
</feature>
<dbReference type="InterPro" id="IPR045584">
    <property type="entry name" value="Pilin-like"/>
</dbReference>
<name>A0A5C5ZPU5_9BACT</name>
<dbReference type="InterPro" id="IPR027558">
    <property type="entry name" value="Pre_pil_HX9DG_C"/>
</dbReference>
<comment type="caution">
    <text evidence="3">The sequence shown here is derived from an EMBL/GenBank/DDBJ whole genome shotgun (WGS) entry which is preliminary data.</text>
</comment>
<gene>
    <name evidence="3" type="ORF">Mal64_23090</name>
</gene>
<evidence type="ECO:0000313" key="3">
    <source>
        <dbReference type="EMBL" id="TWT88821.1"/>
    </source>
</evidence>
<dbReference type="InterPro" id="IPR012902">
    <property type="entry name" value="N_methyl_site"/>
</dbReference>
<dbReference type="Proteomes" id="UP000315440">
    <property type="component" value="Unassembled WGS sequence"/>
</dbReference>
<dbReference type="Pfam" id="PF07596">
    <property type="entry name" value="SBP_bac_10"/>
    <property type="match status" value="1"/>
</dbReference>
<evidence type="ECO:0000313" key="4">
    <source>
        <dbReference type="Proteomes" id="UP000315440"/>
    </source>
</evidence>
<feature type="domain" description="DUF1559" evidence="2">
    <location>
        <begin position="59"/>
        <end position="319"/>
    </location>
</feature>
<evidence type="ECO:0000259" key="2">
    <source>
        <dbReference type="Pfam" id="PF07596"/>
    </source>
</evidence>
<dbReference type="PANTHER" id="PTHR30093">
    <property type="entry name" value="GENERAL SECRETION PATHWAY PROTEIN G"/>
    <property type="match status" value="1"/>
</dbReference>
<keyword evidence="4" id="KW-1185">Reference proteome</keyword>
<keyword evidence="1" id="KW-1133">Transmembrane helix</keyword>
<dbReference type="RefSeq" id="WP_197525682.1">
    <property type="nucleotide sequence ID" value="NZ_SJPQ01000002.1"/>
</dbReference>
<dbReference type="Gene3D" id="3.30.700.10">
    <property type="entry name" value="Glycoprotein, Type 4 Pilin"/>
    <property type="match status" value="1"/>
</dbReference>
<dbReference type="InterPro" id="IPR011453">
    <property type="entry name" value="DUF1559"/>
</dbReference>
<dbReference type="AlphaFoldDB" id="A0A5C5ZPU5"/>
<proteinExistence type="predicted"/>
<evidence type="ECO:0000256" key="1">
    <source>
        <dbReference type="SAM" id="Phobius"/>
    </source>
</evidence>
<accession>A0A5C5ZPU5</accession>
<reference evidence="3 4" key="1">
    <citation type="submission" date="2019-02" db="EMBL/GenBank/DDBJ databases">
        <title>Deep-cultivation of Planctomycetes and their phenomic and genomic characterization uncovers novel biology.</title>
        <authorList>
            <person name="Wiegand S."/>
            <person name="Jogler M."/>
            <person name="Boedeker C."/>
            <person name="Pinto D."/>
            <person name="Vollmers J."/>
            <person name="Rivas-Marin E."/>
            <person name="Kohn T."/>
            <person name="Peeters S.H."/>
            <person name="Heuer A."/>
            <person name="Rast P."/>
            <person name="Oberbeckmann S."/>
            <person name="Bunk B."/>
            <person name="Jeske O."/>
            <person name="Meyerdierks A."/>
            <person name="Storesund J.E."/>
            <person name="Kallscheuer N."/>
            <person name="Luecker S."/>
            <person name="Lage O.M."/>
            <person name="Pohl T."/>
            <person name="Merkel B.J."/>
            <person name="Hornburger P."/>
            <person name="Mueller R.-W."/>
            <person name="Bruemmer F."/>
            <person name="Labrenz M."/>
            <person name="Spormann A.M."/>
            <person name="Op Den Camp H."/>
            <person name="Overmann J."/>
            <person name="Amann R."/>
            <person name="Jetten M.S.M."/>
            <person name="Mascher T."/>
            <person name="Medema M.H."/>
            <person name="Devos D.P."/>
            <person name="Kaster A.-K."/>
            <person name="Ovreas L."/>
            <person name="Rohde M."/>
            <person name="Galperin M.Y."/>
            <person name="Jogler C."/>
        </authorList>
    </citation>
    <scope>NUCLEOTIDE SEQUENCE [LARGE SCALE GENOMIC DNA]</scope>
    <source>
        <strain evidence="3 4">Mal64</strain>
    </source>
</reference>
<organism evidence="3 4">
    <name type="scientific">Pseudobythopirellula maris</name>
    <dbReference type="NCBI Taxonomy" id="2527991"/>
    <lineage>
        <taxon>Bacteria</taxon>
        <taxon>Pseudomonadati</taxon>
        <taxon>Planctomycetota</taxon>
        <taxon>Planctomycetia</taxon>
        <taxon>Pirellulales</taxon>
        <taxon>Lacipirellulaceae</taxon>
        <taxon>Pseudobythopirellula</taxon>
    </lineage>
</organism>